<dbReference type="Gene3D" id="1.10.530.10">
    <property type="match status" value="1"/>
</dbReference>
<evidence type="ECO:0000259" key="2">
    <source>
        <dbReference type="Pfam" id="PF01464"/>
    </source>
</evidence>
<evidence type="ECO:0000256" key="1">
    <source>
        <dbReference type="SAM" id="MobiDB-lite"/>
    </source>
</evidence>
<dbReference type="EMBL" id="SNZE01000018">
    <property type="protein sequence ID" value="TDR30671.1"/>
    <property type="molecule type" value="Genomic_DNA"/>
</dbReference>
<organism evidence="3 4">
    <name type="scientific">Hydromonas duriensis</name>
    <dbReference type="NCBI Taxonomy" id="1527608"/>
    <lineage>
        <taxon>Bacteria</taxon>
        <taxon>Pseudomonadati</taxon>
        <taxon>Pseudomonadota</taxon>
        <taxon>Betaproteobacteria</taxon>
        <taxon>Burkholderiales</taxon>
        <taxon>Burkholderiaceae</taxon>
        <taxon>Hydromonas</taxon>
    </lineage>
</organism>
<dbReference type="SUPFAM" id="SSF53955">
    <property type="entry name" value="Lysozyme-like"/>
    <property type="match status" value="1"/>
</dbReference>
<feature type="region of interest" description="Disordered" evidence="1">
    <location>
        <begin position="53"/>
        <end position="100"/>
    </location>
</feature>
<evidence type="ECO:0000313" key="4">
    <source>
        <dbReference type="Proteomes" id="UP000294480"/>
    </source>
</evidence>
<dbReference type="Proteomes" id="UP000294480">
    <property type="component" value="Unassembled WGS sequence"/>
</dbReference>
<keyword evidence="4" id="KW-1185">Reference proteome</keyword>
<dbReference type="AlphaFoldDB" id="A0A4R6Y6K5"/>
<dbReference type="InterPro" id="IPR023346">
    <property type="entry name" value="Lysozyme-like_dom_sf"/>
</dbReference>
<accession>A0A4R6Y6K5</accession>
<feature type="domain" description="Transglycosylase SLT" evidence="2">
    <location>
        <begin position="595"/>
        <end position="645"/>
    </location>
</feature>
<gene>
    <name evidence="3" type="ORF">DFR44_11818</name>
</gene>
<dbReference type="RefSeq" id="WP_133620933.1">
    <property type="nucleotide sequence ID" value="NZ_SNZE01000018.1"/>
</dbReference>
<evidence type="ECO:0000313" key="3">
    <source>
        <dbReference type="EMBL" id="TDR30671.1"/>
    </source>
</evidence>
<protein>
    <submittedName>
        <fullName evidence="3">Transglycosylase-like protein with SLT domain</fullName>
    </submittedName>
</protein>
<dbReference type="InterPro" id="IPR008258">
    <property type="entry name" value="Transglycosylase_SLT_dom_1"/>
</dbReference>
<feature type="compositionally biased region" description="Polar residues" evidence="1">
    <location>
        <begin position="57"/>
        <end position="69"/>
    </location>
</feature>
<dbReference type="Pfam" id="PF01464">
    <property type="entry name" value="SLT"/>
    <property type="match status" value="1"/>
</dbReference>
<comment type="caution">
    <text evidence="3">The sequence shown here is derived from an EMBL/GenBank/DDBJ whole genome shotgun (WGS) entry which is preliminary data.</text>
</comment>
<sequence>MTLKHDKDGFLVGRGGKDILELIHDNTEDILEHVKAMTQTPTVRKLHIGLKLPKPTTPQAATSKPQHSTQHQRHRDATGRFIKRAPNTSTQNKKRNQNQAAALKAQQEQIKWLKRIAKQPPTDQSYKPIANALTAKGLNRAAIDFAQGERIDRRTATTASTSKGVLSRPKKLLGGLARIGGRFMRKLPVLGTLLGLGTAAWQMSQINRADMPDTQKGQQKASLLGRLGGGLAGSSAGAIAGGIAGSIIPGIGTAIGGTLGAIVGGIAGEPIGQALGEWLKQTDWQRAWDKTRQDMSAMVSQSTRAMSQYANDAFEGFKATFPVITNQIQEMAQAVKNASENLLSKVIEGAQSAQQSFNGQNIQGANPDGTLTTAQTIGSTVGQIGRAGVDWLKSKNPFNYDGLKLKAGATNGGTTANGVTAMIHAVNDRLGQDIVHHASLNDKYHHQNIGYHSLHKDGLGFDTTFESANQMQAKGLTNGQNTAAKQRYTQIKQYVESMGFTVGGKGTDVELIDEYNKSSKKATGGHIHFAFRNQEAAKRYEDMVRHGQSTVRPATQAPMVGPTPANTQIIRPKGAKGFLTIDQLNQTFALDDKLGLLKGTVAGQMYQESKLDPKAVSRSGARGWAQIMPAVQAGHEQNAKRAFNPANFEDALKMQEMSLNTFRYKNGRRSQGKVSDEAMFRGYNGGWKGQAGQLNGVENRQYYAKVMAGRQEVLAAMNASHALPKAQTRLQPTRYPIAKISSSLHTPLLQPVAAIKIQTPVVATQAIAIPTVKATPASSQHRTLVSQDASAAQAPYLVHKSLSQRVSHDKIAWVASGGIGMG</sequence>
<reference evidence="3 4" key="1">
    <citation type="submission" date="2019-03" db="EMBL/GenBank/DDBJ databases">
        <title>Genomic Encyclopedia of Type Strains, Phase IV (KMG-IV): sequencing the most valuable type-strain genomes for metagenomic binning, comparative biology and taxonomic classification.</title>
        <authorList>
            <person name="Goeker M."/>
        </authorList>
    </citation>
    <scope>NUCLEOTIDE SEQUENCE [LARGE SCALE GENOMIC DNA]</scope>
    <source>
        <strain evidence="3 4">DSM 102852</strain>
    </source>
</reference>
<proteinExistence type="predicted"/>
<dbReference type="OrthoDB" id="363355at2"/>
<name>A0A4R6Y6K5_9BURK</name>